<dbReference type="GO" id="GO:0005634">
    <property type="term" value="C:nucleus"/>
    <property type="evidence" value="ECO:0007669"/>
    <property type="project" value="UniProtKB-SubCell"/>
</dbReference>
<sequence>MSIPEGSSATAASSTSSWRWSPPRTSNAAEKAKVEESDEDLFMVPEVEGGSGGEAQKSGAGGAVKPRKGRNPADREYRRLKRLLRNRVSAQQARERKKVYENDLEAKAKELDEKNARLEQEISTLINENNMLRKVLLNTRPKVNESMEPPNEQSGNI</sequence>
<evidence type="ECO:0000313" key="11">
    <source>
        <dbReference type="Proteomes" id="UP001179952"/>
    </source>
</evidence>
<dbReference type="GO" id="GO:0010017">
    <property type="term" value="P:red or far-red light signaling pathway"/>
    <property type="evidence" value="ECO:0007669"/>
    <property type="project" value="TreeGrafter"/>
</dbReference>
<keyword evidence="4" id="KW-0238">DNA-binding</keyword>
<feature type="domain" description="BZIP" evidence="9">
    <location>
        <begin position="76"/>
        <end position="139"/>
    </location>
</feature>
<dbReference type="EMBL" id="JAUJYN010000001">
    <property type="protein sequence ID" value="KAK1279853.1"/>
    <property type="molecule type" value="Genomic_DNA"/>
</dbReference>
<reference evidence="10" key="1">
    <citation type="journal article" date="2023" name="Nat. Commun.">
        <title>Diploid and tetraploid genomes of Acorus and the evolution of monocots.</title>
        <authorList>
            <person name="Ma L."/>
            <person name="Liu K.W."/>
            <person name="Li Z."/>
            <person name="Hsiao Y.Y."/>
            <person name="Qi Y."/>
            <person name="Fu T."/>
            <person name="Tang G.D."/>
            <person name="Zhang D."/>
            <person name="Sun W.H."/>
            <person name="Liu D.K."/>
            <person name="Li Y."/>
            <person name="Chen G.Z."/>
            <person name="Liu X.D."/>
            <person name="Liao X.Y."/>
            <person name="Jiang Y.T."/>
            <person name="Yu X."/>
            <person name="Hao Y."/>
            <person name="Huang J."/>
            <person name="Zhao X.W."/>
            <person name="Ke S."/>
            <person name="Chen Y.Y."/>
            <person name="Wu W.L."/>
            <person name="Hsu J.L."/>
            <person name="Lin Y.F."/>
            <person name="Huang M.D."/>
            <person name="Li C.Y."/>
            <person name="Huang L."/>
            <person name="Wang Z.W."/>
            <person name="Zhao X."/>
            <person name="Zhong W.Y."/>
            <person name="Peng D.H."/>
            <person name="Ahmad S."/>
            <person name="Lan S."/>
            <person name="Zhang J.S."/>
            <person name="Tsai W.C."/>
            <person name="Van de Peer Y."/>
            <person name="Liu Z.J."/>
        </authorList>
    </citation>
    <scope>NUCLEOTIDE SEQUENCE</scope>
    <source>
        <strain evidence="10">SCP</strain>
    </source>
</reference>
<evidence type="ECO:0000256" key="7">
    <source>
        <dbReference type="SAM" id="Coils"/>
    </source>
</evidence>
<reference evidence="10" key="2">
    <citation type="submission" date="2023-06" db="EMBL/GenBank/DDBJ databases">
        <authorList>
            <person name="Ma L."/>
            <person name="Liu K.-W."/>
            <person name="Li Z."/>
            <person name="Hsiao Y.-Y."/>
            <person name="Qi Y."/>
            <person name="Fu T."/>
            <person name="Tang G."/>
            <person name="Zhang D."/>
            <person name="Sun W.-H."/>
            <person name="Liu D.-K."/>
            <person name="Li Y."/>
            <person name="Chen G.-Z."/>
            <person name="Liu X.-D."/>
            <person name="Liao X.-Y."/>
            <person name="Jiang Y.-T."/>
            <person name="Yu X."/>
            <person name="Hao Y."/>
            <person name="Huang J."/>
            <person name="Zhao X.-W."/>
            <person name="Ke S."/>
            <person name="Chen Y.-Y."/>
            <person name="Wu W.-L."/>
            <person name="Hsu J.-L."/>
            <person name="Lin Y.-F."/>
            <person name="Huang M.-D."/>
            <person name="Li C.-Y."/>
            <person name="Huang L."/>
            <person name="Wang Z.-W."/>
            <person name="Zhao X."/>
            <person name="Zhong W.-Y."/>
            <person name="Peng D.-H."/>
            <person name="Ahmad S."/>
            <person name="Lan S."/>
            <person name="Zhang J.-S."/>
            <person name="Tsai W.-C."/>
            <person name="Van De Peer Y."/>
            <person name="Liu Z.-J."/>
        </authorList>
    </citation>
    <scope>NUCLEOTIDE SEQUENCE</scope>
    <source>
        <strain evidence="10">SCP</strain>
        <tissue evidence="10">Leaves</tissue>
    </source>
</reference>
<dbReference type="Proteomes" id="UP001179952">
    <property type="component" value="Unassembled WGS sequence"/>
</dbReference>
<dbReference type="InterPro" id="IPR044280">
    <property type="entry name" value="Hac1/HY5"/>
</dbReference>
<dbReference type="InterPro" id="IPR004827">
    <property type="entry name" value="bZIP"/>
</dbReference>
<proteinExistence type="inferred from homology"/>
<gene>
    <name evidence="10" type="ORF">QJS04_geneDACA004724</name>
</gene>
<dbReference type="GO" id="GO:0010218">
    <property type="term" value="P:response to far red light"/>
    <property type="evidence" value="ECO:0007669"/>
    <property type="project" value="TreeGrafter"/>
</dbReference>
<name>A0AAV9BSG7_ACOGR</name>
<evidence type="ECO:0000256" key="4">
    <source>
        <dbReference type="ARBA" id="ARBA00023125"/>
    </source>
</evidence>
<dbReference type="CDD" id="cd14704">
    <property type="entry name" value="bZIP_HY5-like"/>
    <property type="match status" value="1"/>
</dbReference>
<dbReference type="AlphaFoldDB" id="A0AAV9BSG7"/>
<accession>A0AAV9BSG7</accession>
<feature type="coiled-coil region" evidence="7">
    <location>
        <begin position="90"/>
        <end position="135"/>
    </location>
</feature>
<dbReference type="GO" id="GO:0000981">
    <property type="term" value="F:DNA-binding transcription factor activity, RNA polymerase II-specific"/>
    <property type="evidence" value="ECO:0007669"/>
    <property type="project" value="InterPro"/>
</dbReference>
<comment type="caution">
    <text evidence="10">The sequence shown here is derived from an EMBL/GenBank/DDBJ whole genome shotgun (WGS) entry which is preliminary data.</text>
</comment>
<evidence type="ECO:0000256" key="1">
    <source>
        <dbReference type="ARBA" id="ARBA00004123"/>
    </source>
</evidence>
<organism evidence="10 11">
    <name type="scientific">Acorus gramineus</name>
    <name type="common">Dwarf sweet flag</name>
    <dbReference type="NCBI Taxonomy" id="55184"/>
    <lineage>
        <taxon>Eukaryota</taxon>
        <taxon>Viridiplantae</taxon>
        <taxon>Streptophyta</taxon>
        <taxon>Embryophyta</taxon>
        <taxon>Tracheophyta</taxon>
        <taxon>Spermatophyta</taxon>
        <taxon>Magnoliopsida</taxon>
        <taxon>Liliopsida</taxon>
        <taxon>Acoraceae</taxon>
        <taxon>Acorus</taxon>
    </lineage>
</organism>
<evidence type="ECO:0000256" key="8">
    <source>
        <dbReference type="SAM" id="MobiDB-lite"/>
    </source>
</evidence>
<dbReference type="PANTHER" id="PTHR46714">
    <property type="entry name" value="TRANSCRIPTIONAL ACTIVATOR HAC1"/>
    <property type="match status" value="1"/>
</dbReference>
<feature type="compositionally biased region" description="Low complexity" evidence="8">
    <location>
        <begin position="7"/>
        <end position="26"/>
    </location>
</feature>
<dbReference type="PANTHER" id="PTHR46714:SF5">
    <property type="entry name" value="TRANSCRIPTION FACTOR HY5-LIKE"/>
    <property type="match status" value="1"/>
</dbReference>
<dbReference type="GO" id="GO:0003677">
    <property type="term" value="F:DNA binding"/>
    <property type="evidence" value="ECO:0007669"/>
    <property type="project" value="UniProtKB-KW"/>
</dbReference>
<keyword evidence="5" id="KW-0804">Transcription</keyword>
<dbReference type="InterPro" id="IPR046347">
    <property type="entry name" value="bZIP_sf"/>
</dbReference>
<evidence type="ECO:0000256" key="5">
    <source>
        <dbReference type="ARBA" id="ARBA00023163"/>
    </source>
</evidence>
<protein>
    <submittedName>
        <fullName evidence="10">Transcription factor HY5-like</fullName>
    </submittedName>
</protein>
<evidence type="ECO:0000313" key="10">
    <source>
        <dbReference type="EMBL" id="KAK1279853.1"/>
    </source>
</evidence>
<dbReference type="Pfam" id="PF00170">
    <property type="entry name" value="bZIP_1"/>
    <property type="match status" value="1"/>
</dbReference>
<comment type="similarity">
    <text evidence="2">Belongs to the bZIP family.</text>
</comment>
<dbReference type="GO" id="GO:0045944">
    <property type="term" value="P:positive regulation of transcription by RNA polymerase II"/>
    <property type="evidence" value="ECO:0007669"/>
    <property type="project" value="InterPro"/>
</dbReference>
<dbReference type="GO" id="GO:0010114">
    <property type="term" value="P:response to red light"/>
    <property type="evidence" value="ECO:0007669"/>
    <property type="project" value="TreeGrafter"/>
</dbReference>
<evidence type="ECO:0000256" key="2">
    <source>
        <dbReference type="ARBA" id="ARBA00007163"/>
    </source>
</evidence>
<dbReference type="Gene3D" id="1.20.5.170">
    <property type="match status" value="1"/>
</dbReference>
<keyword evidence="3" id="KW-0805">Transcription regulation</keyword>
<keyword evidence="7" id="KW-0175">Coiled coil</keyword>
<dbReference type="SMART" id="SM00338">
    <property type="entry name" value="BRLZ"/>
    <property type="match status" value="1"/>
</dbReference>
<keyword evidence="11" id="KW-1185">Reference proteome</keyword>
<evidence type="ECO:0000259" key="9">
    <source>
        <dbReference type="PROSITE" id="PS50217"/>
    </source>
</evidence>
<comment type="subcellular location">
    <subcellularLocation>
        <location evidence="1">Nucleus</location>
    </subcellularLocation>
</comment>
<dbReference type="GO" id="GO:0010099">
    <property type="term" value="P:regulation of photomorphogenesis"/>
    <property type="evidence" value="ECO:0007669"/>
    <property type="project" value="TreeGrafter"/>
</dbReference>
<evidence type="ECO:0000256" key="6">
    <source>
        <dbReference type="ARBA" id="ARBA00023242"/>
    </source>
</evidence>
<evidence type="ECO:0000256" key="3">
    <source>
        <dbReference type="ARBA" id="ARBA00023015"/>
    </source>
</evidence>
<dbReference type="PROSITE" id="PS00036">
    <property type="entry name" value="BZIP_BASIC"/>
    <property type="match status" value="1"/>
</dbReference>
<keyword evidence="6" id="KW-0539">Nucleus</keyword>
<feature type="region of interest" description="Disordered" evidence="8">
    <location>
        <begin position="1"/>
        <end position="78"/>
    </location>
</feature>
<dbReference type="PROSITE" id="PS50217">
    <property type="entry name" value="BZIP"/>
    <property type="match status" value="1"/>
</dbReference>
<dbReference type="SUPFAM" id="SSF57959">
    <property type="entry name" value="Leucine zipper domain"/>
    <property type="match status" value="1"/>
</dbReference>